<keyword evidence="3" id="KW-1185">Reference proteome</keyword>
<dbReference type="STRING" id="55952.BU52_06635"/>
<dbReference type="OrthoDB" id="3669136at2"/>
<evidence type="ECO:0000313" key="2">
    <source>
        <dbReference type="EMBL" id="KES08100.1"/>
    </source>
</evidence>
<dbReference type="SMART" id="SM00530">
    <property type="entry name" value="HTH_XRE"/>
    <property type="match status" value="1"/>
</dbReference>
<reference evidence="2 3" key="1">
    <citation type="submission" date="2014-02" db="EMBL/GenBank/DDBJ databases">
        <title>The genome announcement of Streptomyces toyocaensis NRRL15009.</title>
        <authorList>
            <person name="Hong H.-J."/>
            <person name="Kwun M.J."/>
        </authorList>
    </citation>
    <scope>NUCLEOTIDE SEQUENCE [LARGE SCALE GENOMIC DNA]</scope>
    <source>
        <strain evidence="2 3">NRRL 15009</strain>
    </source>
</reference>
<feature type="domain" description="HTH cro/C1-type" evidence="1">
    <location>
        <begin position="39"/>
        <end position="94"/>
    </location>
</feature>
<comment type="caution">
    <text evidence="2">The sequence shown here is derived from an EMBL/GenBank/DDBJ whole genome shotgun (WGS) entry which is preliminary data.</text>
</comment>
<gene>
    <name evidence="2" type="ORF">BU52_06635</name>
</gene>
<dbReference type="Gene3D" id="1.10.260.40">
    <property type="entry name" value="lambda repressor-like DNA-binding domains"/>
    <property type="match status" value="1"/>
</dbReference>
<name>A0A081XX27_STRTO</name>
<proteinExistence type="predicted"/>
<dbReference type="Pfam" id="PF19054">
    <property type="entry name" value="DUF5753"/>
    <property type="match status" value="1"/>
</dbReference>
<dbReference type="Proteomes" id="UP000028341">
    <property type="component" value="Unassembled WGS sequence"/>
</dbReference>
<dbReference type="GO" id="GO:0003677">
    <property type="term" value="F:DNA binding"/>
    <property type="evidence" value="ECO:0007669"/>
    <property type="project" value="UniProtKB-KW"/>
</dbReference>
<evidence type="ECO:0000259" key="1">
    <source>
        <dbReference type="SMART" id="SM00530"/>
    </source>
</evidence>
<organism evidence="2 3">
    <name type="scientific">Streptomyces toyocaensis</name>
    <dbReference type="NCBI Taxonomy" id="55952"/>
    <lineage>
        <taxon>Bacteria</taxon>
        <taxon>Bacillati</taxon>
        <taxon>Actinomycetota</taxon>
        <taxon>Actinomycetes</taxon>
        <taxon>Kitasatosporales</taxon>
        <taxon>Streptomycetaceae</taxon>
        <taxon>Streptomyces</taxon>
    </lineage>
</organism>
<dbReference type="SUPFAM" id="SSF47413">
    <property type="entry name" value="lambda repressor-like DNA-binding domains"/>
    <property type="match status" value="1"/>
</dbReference>
<keyword evidence="2" id="KW-0238">DNA-binding</keyword>
<dbReference type="EMBL" id="JFCB01000003">
    <property type="protein sequence ID" value="KES08100.1"/>
    <property type="molecule type" value="Genomic_DNA"/>
</dbReference>
<dbReference type="InterPro" id="IPR010982">
    <property type="entry name" value="Lambda_DNA-bd_dom_sf"/>
</dbReference>
<dbReference type="AlphaFoldDB" id="A0A081XX27"/>
<dbReference type="InterPro" id="IPR043917">
    <property type="entry name" value="DUF5753"/>
</dbReference>
<sequence length="292" mass="32316">MTAVDGEAVRLKGEADEPGWEVDPDDEWGVAVITTVGRQLKLRREAAGMRAGEFGRAIGYGEDLVYKVEGGKRIPQREYLDRADEVLGAGGLLSAAWEDVKKVRYPRKVRELAKLEAQAVEIGVYESISINGLLQTSEHARALFEVWQPAYSEEDLERVLAARMARQVIFERSPAPALSFVEEEAALRRRVGSTMVCRRQLEHLLEVGRLRNVTLQVMPTSSKAHPGLSGRIEILKFADGTAVGRSDGAFNGRPTSDPKQLRILELRYGTIRAQALPPEESLALIEQVLGET</sequence>
<dbReference type="Pfam" id="PF13560">
    <property type="entry name" value="HTH_31"/>
    <property type="match status" value="1"/>
</dbReference>
<accession>A0A081XX27</accession>
<dbReference type="InterPro" id="IPR001387">
    <property type="entry name" value="Cro/C1-type_HTH"/>
</dbReference>
<dbReference type="RefSeq" id="WP_037929536.1">
    <property type="nucleotide sequence ID" value="NZ_JBFADL010000001.1"/>
</dbReference>
<dbReference type="eggNOG" id="COG1476">
    <property type="taxonomic scope" value="Bacteria"/>
</dbReference>
<evidence type="ECO:0000313" key="3">
    <source>
        <dbReference type="Proteomes" id="UP000028341"/>
    </source>
</evidence>
<protein>
    <submittedName>
        <fullName evidence="2">DNA-binding protein</fullName>
    </submittedName>
</protein>
<dbReference type="CDD" id="cd00093">
    <property type="entry name" value="HTH_XRE"/>
    <property type="match status" value="1"/>
</dbReference>